<feature type="region of interest" description="Disordered" evidence="2">
    <location>
        <begin position="1460"/>
        <end position="1485"/>
    </location>
</feature>
<dbReference type="Pfam" id="PF13154">
    <property type="entry name" value="DUF3991"/>
    <property type="match status" value="1"/>
</dbReference>
<name>A0AA97H3K1_9FIRM</name>
<sequence length="1485" mass="162879">MDNEKRAKIAALTGQTKNLLSDAAAVLQEKPAEIAQTLAFASRFPTQSFNNAVLLHSQMPTAQYVASFAQWKQLGYAVKRGQKGLHVIRPHTERVFVVQENGMDVIHSAADASPEEKAAMQAGTLQTKVRTSYAAATVFDVSQTVRTAAAKSLPSEVRYSPAQLLSAFSEYAEQLGCSITDIAELSQTEKLATLADRLGNEIAGNAQFQSVSVRDFSADALSLMFRTRAGLPLTDTRMQQFTQYYNDCQSSRFNLNHTLRAVSDLYASSMAELALLLEQVRQSPEAIQAAKLEEERRRIPEQISEQQQKAEKAEIKQERAAAITATAEAAASETVVCQRIFVNLTGTLCQFRPNATPHQLQQPGFFRGLSPYPNVVDAVHKLAADPSKEVFILSSALHPASILEKNQWLNTYLPQIDNTHRLFPTHGTELSTAVPGGVQNSDVLLDDYTRNLQQWPGQAIKLISDINQQHGSWTSSAKESEGAAVRYDRPADGLVQDIDSLIQQREHLPDMTLAERQTYLHTVRESVKETVSVNSNSSPAARKAMDTLLRGRNQFPCNLTDGTLSYFPFANQEQYETLLTPTERSRFDALIYDSEAPQPPEKQIVHSQEELNAVQPDTPNQLVLGFGNAATPAEIRQAFLNPVLVPGSYSANVYENAQVEAHGAARIHAFGNSVVHAFDSTSVEANEQSTVIARQTSNVRAGQESTVHALDRASVQAFDHANAILHDTSTAELRGESHGAAYDRSSLRALEHSHAVRAGNSRVAIQDTATVERIVSNQQAVSGTQWIVRSQAELDQVPPEYPGAVLVNFGTPETPAQISQSYIMPVSVIGSHVAEAFHEAKIVARDTAQITARDASTIYAMDLSQVNALDNSHVFAKDGSSVFLHDASTAEQADSSIVLNQHGHAETGNEVRKVTTQEELNAVPEDYNGRIVVNFGTEDAPAQIAQNYAQPVLVPDKYVAAARNDSHVHAADNASVYAFENSRIVGYGSSYLELNENSVAELYEQAVGNLYGTATAIVHDTASLAAYEESTVEAHGSSTVDARDHATVDAYEFAQVSANNAATVRTHGDDVVTKMHGGSVLTPAESASTVVAHAEPEKVVSPAASMAVEKEPEKLVQQQAPHETPQPQKKTYQERRAEWDRQKAEETDFIKHRVNILDVAEDLGYTVTRQGLHDSLQEHDSVVFYPSNTFSRFSRTGPDGQVMGGSTVDFVMHFDQEDGLGLGIHNAGDAIKYLKERYMGISAEQTYHPRQQKPRQPEKKPFRLPEKSADMRKAVQYLHHDRGISSSVIEQCTQRGLLYQNKGMAIFVGMNAQGKAVYAARQGTEKPQPGKRSYKCDVAGSDQHVGWYVDNHADKLYVTEAPIDAMSLMTLREQGGHDAMNSNYLALNGTSKAYILYERLKADPSIKSVVLALDNDKAGLDADQKIQDYMHKNLPNVSVSAWKVPEGKDVNEYLLCKKEKARSAQQDQPTRTMPQPAAPQMAANM</sequence>
<evidence type="ECO:0000259" key="3">
    <source>
        <dbReference type="PROSITE" id="PS50880"/>
    </source>
</evidence>
<dbReference type="KEGG" id="carl:PXC00_00465"/>
<evidence type="ECO:0000313" key="4">
    <source>
        <dbReference type="EMBL" id="WOC32373.1"/>
    </source>
</evidence>
<dbReference type="InterPro" id="IPR036412">
    <property type="entry name" value="HAD-like_sf"/>
</dbReference>
<dbReference type="GO" id="GO:0003697">
    <property type="term" value="F:single-stranded DNA binding"/>
    <property type="evidence" value="ECO:0007669"/>
    <property type="project" value="InterPro"/>
</dbReference>
<dbReference type="InterPro" id="IPR006171">
    <property type="entry name" value="TOPRIM_dom"/>
</dbReference>
<proteinExistence type="inferred from homology"/>
<evidence type="ECO:0000313" key="5">
    <source>
        <dbReference type="Proteomes" id="UP001300604"/>
    </source>
</evidence>
<feature type="compositionally biased region" description="Low complexity" evidence="2">
    <location>
        <begin position="1473"/>
        <end position="1485"/>
    </location>
</feature>
<organism evidence="4 5">
    <name type="scientific">Caproicibacterium argilliputei</name>
    <dbReference type="NCBI Taxonomy" id="3030016"/>
    <lineage>
        <taxon>Bacteria</taxon>
        <taxon>Bacillati</taxon>
        <taxon>Bacillota</taxon>
        <taxon>Clostridia</taxon>
        <taxon>Eubacteriales</taxon>
        <taxon>Oscillospiraceae</taxon>
        <taxon>Caproicibacterium</taxon>
    </lineage>
</organism>
<dbReference type="SUPFAM" id="SSF56731">
    <property type="entry name" value="DNA primase core"/>
    <property type="match status" value="1"/>
</dbReference>
<gene>
    <name evidence="4" type="ORF">PXC00_00465</name>
</gene>
<dbReference type="InterPro" id="IPR013610">
    <property type="entry name" value="ArdC_N"/>
</dbReference>
<dbReference type="InterPro" id="IPR025054">
    <property type="entry name" value="DUF3991"/>
</dbReference>
<keyword evidence="5" id="KW-1185">Reference proteome</keyword>
<feature type="compositionally biased region" description="Polar residues" evidence="2">
    <location>
        <begin position="1463"/>
        <end position="1472"/>
    </location>
</feature>
<evidence type="ECO:0000256" key="1">
    <source>
        <dbReference type="ARBA" id="ARBA00009589"/>
    </source>
</evidence>
<protein>
    <submittedName>
        <fullName evidence="4">Toprim domain-containing protein</fullName>
    </submittedName>
</protein>
<comment type="similarity">
    <text evidence="1">Belongs to the 5'(3')-deoxyribonucleotidase family.</text>
</comment>
<dbReference type="CDD" id="cd00188">
    <property type="entry name" value="TOPRIM"/>
    <property type="match status" value="1"/>
</dbReference>
<dbReference type="Proteomes" id="UP001300604">
    <property type="component" value="Chromosome"/>
</dbReference>
<reference evidence="4" key="1">
    <citation type="submission" date="2023-09" db="EMBL/GenBank/DDBJ databases">
        <authorList>
            <person name="Zeng C."/>
        </authorList>
    </citation>
    <scope>NUCLEOTIDE SEQUENCE</scope>
    <source>
        <strain evidence="4">ZCY20-5</strain>
    </source>
</reference>
<dbReference type="Pfam" id="PF13155">
    <property type="entry name" value="Toprim_2"/>
    <property type="match status" value="1"/>
</dbReference>
<dbReference type="Pfam" id="PF06941">
    <property type="entry name" value="NT5C"/>
    <property type="match status" value="1"/>
</dbReference>
<dbReference type="Pfam" id="PF08401">
    <property type="entry name" value="ArdcN"/>
    <property type="match status" value="1"/>
</dbReference>
<dbReference type="GO" id="GO:0008253">
    <property type="term" value="F:5'-nucleotidase activity"/>
    <property type="evidence" value="ECO:0007669"/>
    <property type="project" value="InterPro"/>
</dbReference>
<feature type="domain" description="Toprim" evidence="3">
    <location>
        <begin position="1354"/>
        <end position="1445"/>
    </location>
</feature>
<reference evidence="4" key="2">
    <citation type="submission" date="2024-06" db="EMBL/GenBank/DDBJ databases">
        <title>Caproicibacterium argilliputei sp. nov, a novel caproic acid producing anaerobic bacterium isolated from pit mud.</title>
        <authorList>
            <person name="Xia S."/>
        </authorList>
    </citation>
    <scope>NUCLEOTIDE SEQUENCE</scope>
    <source>
        <strain evidence="4">ZCY20-5</strain>
    </source>
</reference>
<dbReference type="Gene3D" id="3.40.1360.10">
    <property type="match status" value="1"/>
</dbReference>
<evidence type="ECO:0000256" key="2">
    <source>
        <dbReference type="SAM" id="MobiDB-lite"/>
    </source>
</evidence>
<feature type="compositionally biased region" description="Polar residues" evidence="2">
    <location>
        <begin position="1116"/>
        <end position="1130"/>
    </location>
</feature>
<feature type="region of interest" description="Disordered" evidence="2">
    <location>
        <begin position="1109"/>
        <end position="1138"/>
    </location>
</feature>
<dbReference type="InterPro" id="IPR023214">
    <property type="entry name" value="HAD_sf"/>
</dbReference>
<dbReference type="RefSeq" id="WP_275844922.1">
    <property type="nucleotide sequence ID" value="NZ_CP135996.1"/>
</dbReference>
<dbReference type="PROSITE" id="PS50880">
    <property type="entry name" value="TOPRIM"/>
    <property type="match status" value="1"/>
</dbReference>
<dbReference type="GO" id="GO:0009264">
    <property type="term" value="P:deoxyribonucleotide catabolic process"/>
    <property type="evidence" value="ECO:0007669"/>
    <property type="project" value="InterPro"/>
</dbReference>
<dbReference type="Gene3D" id="3.40.50.1000">
    <property type="entry name" value="HAD superfamily/HAD-like"/>
    <property type="match status" value="1"/>
</dbReference>
<accession>A0AA97H3K1</accession>
<dbReference type="EMBL" id="CP135996">
    <property type="protein sequence ID" value="WOC32373.1"/>
    <property type="molecule type" value="Genomic_DNA"/>
</dbReference>
<dbReference type="InterPro" id="IPR010708">
    <property type="entry name" value="5'(3')-deoxyribonucleotidase"/>
</dbReference>
<dbReference type="SUPFAM" id="SSF56784">
    <property type="entry name" value="HAD-like"/>
    <property type="match status" value="1"/>
</dbReference>